<reference evidence="14" key="1">
    <citation type="submission" date="2020-03" db="EMBL/GenBank/DDBJ databases">
        <title>Intra-Species Differences in Population Size shape Life History and Genome Evolution.</title>
        <authorList>
            <person name="Willemsen D."/>
            <person name="Cui R."/>
            <person name="Valenzano D.R."/>
        </authorList>
    </citation>
    <scope>NUCLEOTIDE SEQUENCE</scope>
    <source>
        <strain evidence="14">GRZ</strain>
        <tissue evidence="14">Whole</tissue>
    </source>
</reference>
<dbReference type="EMBL" id="JAAVVJ010000011">
    <property type="protein sequence ID" value="KAF7212791.1"/>
    <property type="molecule type" value="Genomic_DNA"/>
</dbReference>
<accession>A0A9D2Y257</accession>
<feature type="transmembrane region" description="Helical" evidence="13">
    <location>
        <begin position="31"/>
        <end position="49"/>
    </location>
</feature>
<keyword evidence="11 13" id="KW-0472">Membrane</keyword>
<evidence type="ECO:0000256" key="9">
    <source>
        <dbReference type="ARBA" id="ARBA00023034"/>
    </source>
</evidence>
<comment type="caution">
    <text evidence="14">The sequence shown here is derived from an EMBL/GenBank/DDBJ whole genome shotgun (WGS) entry which is preliminary data.</text>
</comment>
<dbReference type="Pfam" id="PF01762">
    <property type="entry name" value="Galactosyl_T"/>
    <property type="match status" value="1"/>
</dbReference>
<proteinExistence type="inferred from homology"/>
<evidence type="ECO:0000256" key="11">
    <source>
        <dbReference type="ARBA" id="ARBA00023136"/>
    </source>
</evidence>
<dbReference type="GO" id="GO:0006629">
    <property type="term" value="P:lipid metabolic process"/>
    <property type="evidence" value="ECO:0007669"/>
    <property type="project" value="UniProtKB-KW"/>
</dbReference>
<evidence type="ECO:0000256" key="8">
    <source>
        <dbReference type="ARBA" id="ARBA00022989"/>
    </source>
</evidence>
<dbReference type="EC" id="2.4.1.-" evidence="13"/>
<evidence type="ECO:0000256" key="12">
    <source>
        <dbReference type="ARBA" id="ARBA00023180"/>
    </source>
</evidence>
<gene>
    <name evidence="14" type="ORF">G4P62_007621</name>
</gene>
<dbReference type="Gene3D" id="3.90.550.50">
    <property type="match status" value="1"/>
</dbReference>
<evidence type="ECO:0000256" key="5">
    <source>
        <dbReference type="ARBA" id="ARBA00022679"/>
    </source>
</evidence>
<evidence type="ECO:0000256" key="4">
    <source>
        <dbReference type="ARBA" id="ARBA00022676"/>
    </source>
</evidence>
<keyword evidence="4 13" id="KW-0328">Glycosyltransferase</keyword>
<evidence type="ECO:0000256" key="10">
    <source>
        <dbReference type="ARBA" id="ARBA00023098"/>
    </source>
</evidence>
<protein>
    <recommendedName>
        <fullName evidence="13">Hexosyltransferase</fullName>
        <ecNumber evidence="13">2.4.1.-</ecNumber>
    </recommendedName>
</protein>
<comment type="subcellular location">
    <subcellularLocation>
        <location evidence="1 13">Golgi apparatus membrane</location>
        <topology evidence="1 13">Single-pass type II membrane protein</topology>
    </subcellularLocation>
</comment>
<keyword evidence="7 13" id="KW-0735">Signal-anchor</keyword>
<dbReference type="Proteomes" id="UP000822369">
    <property type="component" value="Chromosome 11"/>
</dbReference>
<keyword evidence="6 13" id="KW-0812">Transmembrane</keyword>
<dbReference type="PANTHER" id="PTHR11214:SF115">
    <property type="entry name" value="HEXOSYLTRANSFERASE"/>
    <property type="match status" value="1"/>
</dbReference>
<evidence type="ECO:0000256" key="2">
    <source>
        <dbReference type="ARBA" id="ARBA00004922"/>
    </source>
</evidence>
<evidence type="ECO:0000256" key="13">
    <source>
        <dbReference type="RuleBase" id="RU363063"/>
    </source>
</evidence>
<keyword evidence="12" id="KW-0325">Glycoprotein</keyword>
<dbReference type="GO" id="GO:0000139">
    <property type="term" value="C:Golgi membrane"/>
    <property type="evidence" value="ECO:0007669"/>
    <property type="project" value="UniProtKB-SubCell"/>
</dbReference>
<dbReference type="InterPro" id="IPR002659">
    <property type="entry name" value="Glyco_trans_31"/>
</dbReference>
<keyword evidence="10" id="KW-0443">Lipid metabolism</keyword>
<keyword evidence="8 13" id="KW-1133">Transmembrane helix</keyword>
<dbReference type="KEGG" id="nfu:107382047"/>
<comment type="pathway">
    <text evidence="2">Protein modification; protein glycosylation.</text>
</comment>
<keyword evidence="5" id="KW-0808">Transferase</keyword>
<evidence type="ECO:0000256" key="6">
    <source>
        <dbReference type="ARBA" id="ARBA00022692"/>
    </source>
</evidence>
<name>A0A9D2Y257_NOTFU</name>
<dbReference type="FunFam" id="3.90.550.50:FF:000001">
    <property type="entry name" value="Hexosyltransferase"/>
    <property type="match status" value="1"/>
</dbReference>
<sequence>MPERGFAAEDPSLKMKNEDNRRWCWVSRRHGVFFTLVLGVVLFLQYNSIKDMAPSWNPKQWLQNHSTKLFVPLKEPNTGLRDTKASEAEPTIAMFTAPSISAVLLKTGRFLSTQEPQTSHQSVIPQVVHPHSTRPTPVPYVSPGPYLVEYPYEYHFTINEPLTCEQEKPFVVLMVPVAPHNRAHRDVIRSTWGSERLVLDKVVRLFFLLGMQTGDDAQQVHKQLLQESNEHQDLIQSDFVDCYKNLTIKTMVMLEWLDSFCSNASYAMKIDSDMFLHVPNLVKMLLNAPTSNYLTGLVAYNGAVLRDPSSKWYLPPELFSPPVYPPYALGLGYILSLDLTKKLIEASRHVKAVYIEDVYLGLCMMHLGMSPTNPPEQGSFRVLPLTYYRCTFSDIIATTTEPYVDRVWLWTEVKRQSQYCALVKERYQNASFFQKILIILLKVVNLFISPR</sequence>
<evidence type="ECO:0000256" key="7">
    <source>
        <dbReference type="ARBA" id="ARBA00022968"/>
    </source>
</evidence>
<keyword evidence="9 13" id="KW-0333">Golgi apparatus</keyword>
<dbReference type="AlphaFoldDB" id="A0A9D2Y257"/>
<evidence type="ECO:0000256" key="3">
    <source>
        <dbReference type="ARBA" id="ARBA00008661"/>
    </source>
</evidence>
<evidence type="ECO:0000256" key="1">
    <source>
        <dbReference type="ARBA" id="ARBA00004323"/>
    </source>
</evidence>
<organism evidence="14 15">
    <name type="scientific">Nothobranchius furzeri</name>
    <name type="common">Turquoise killifish</name>
    <dbReference type="NCBI Taxonomy" id="105023"/>
    <lineage>
        <taxon>Eukaryota</taxon>
        <taxon>Metazoa</taxon>
        <taxon>Chordata</taxon>
        <taxon>Craniata</taxon>
        <taxon>Vertebrata</taxon>
        <taxon>Euteleostomi</taxon>
        <taxon>Actinopterygii</taxon>
        <taxon>Neopterygii</taxon>
        <taxon>Teleostei</taxon>
        <taxon>Neoteleostei</taxon>
        <taxon>Acanthomorphata</taxon>
        <taxon>Ovalentaria</taxon>
        <taxon>Atherinomorphae</taxon>
        <taxon>Cyprinodontiformes</taxon>
        <taxon>Nothobranchiidae</taxon>
        <taxon>Nothobranchius</taxon>
    </lineage>
</organism>
<comment type="similarity">
    <text evidence="3 13">Belongs to the glycosyltransferase 31 family.</text>
</comment>
<dbReference type="PANTHER" id="PTHR11214">
    <property type="entry name" value="BETA-1,3-N-ACETYLGLUCOSAMINYLTRANSFERASE"/>
    <property type="match status" value="1"/>
</dbReference>
<evidence type="ECO:0000313" key="15">
    <source>
        <dbReference type="Proteomes" id="UP000822369"/>
    </source>
</evidence>
<dbReference type="GO" id="GO:0006493">
    <property type="term" value="P:protein O-linked glycosylation"/>
    <property type="evidence" value="ECO:0007669"/>
    <property type="project" value="TreeGrafter"/>
</dbReference>
<dbReference type="GO" id="GO:0008499">
    <property type="term" value="F:N-acetyl-beta-D-glucosaminide beta-(1,3)-galactosyltransferase activity"/>
    <property type="evidence" value="ECO:0007669"/>
    <property type="project" value="TreeGrafter"/>
</dbReference>
<evidence type="ECO:0000313" key="14">
    <source>
        <dbReference type="EMBL" id="KAF7212791.1"/>
    </source>
</evidence>